<reference evidence="4 5" key="1">
    <citation type="submission" date="2015-09" db="EMBL/GenBank/DDBJ databases">
        <authorList>
            <consortium name="Pathogen Informatics"/>
        </authorList>
    </citation>
    <scope>NUCLEOTIDE SEQUENCE [LARGE SCALE GENOMIC DNA]</scope>
    <source>
        <strain evidence="4 5">2789STDY5834875</strain>
    </source>
</reference>
<protein>
    <submittedName>
        <fullName evidence="4">Uncharacterized oxidoreductase yvaA</fullName>
        <ecNumber evidence="4">1.-.-.-</ecNumber>
    </submittedName>
</protein>
<dbReference type="Gene3D" id="3.30.360.10">
    <property type="entry name" value="Dihydrodipicolinate Reductase, domain 2"/>
    <property type="match status" value="1"/>
</dbReference>
<evidence type="ECO:0000313" key="5">
    <source>
        <dbReference type="Proteomes" id="UP000095621"/>
    </source>
</evidence>
<evidence type="ECO:0000259" key="3">
    <source>
        <dbReference type="Pfam" id="PF02894"/>
    </source>
</evidence>
<dbReference type="InterPro" id="IPR036291">
    <property type="entry name" value="NAD(P)-bd_dom_sf"/>
</dbReference>
<feature type="domain" description="Gfo/Idh/MocA-like oxidoreductase N-terminal" evidence="2">
    <location>
        <begin position="6"/>
        <end position="131"/>
    </location>
</feature>
<evidence type="ECO:0000256" key="1">
    <source>
        <dbReference type="ARBA" id="ARBA00010928"/>
    </source>
</evidence>
<dbReference type="InterPro" id="IPR000683">
    <property type="entry name" value="Gfo/Idh/MocA-like_OxRdtase_N"/>
</dbReference>
<sequence>MQKELLKVALIGVGSVGKKYARMITAGEVPHMKLSAVVIRRDELIEWGESLVNTDGDNARIFRSAEELFETGESCYDAVIIATPHKTHKELALKAFAKGKAVLCDKPAAADIGEALAMQKAASESGRIYGMIFHQRLYPKYIRIKQMIDNGELGDIKRVCLINSRYLRTSYYHKSGSWRSSFAGEGGGALINQGQHILDMYQYLFGMPQKLFAAIPFGKYNDFIVDDEATIVMEYDNGKTGTFILSTGEACHEERLEIIGTKARILLEDDTLTITRHRDVCEYIKNEEVNSRQNMTFAEETIQFEKASEPYAQLFENFANAVLKGDESYLTVKGSEGINSLMLCASAYYSACKGIKVELPLEASDYKELMDELIKKEEGE</sequence>
<dbReference type="RefSeq" id="WP_012740884.1">
    <property type="nucleotide sequence ID" value="NZ_CP085937.1"/>
</dbReference>
<dbReference type="EC" id="1.-.-.-" evidence="4"/>
<feature type="domain" description="Gfo/Idh/MocA-like oxidoreductase C-terminal" evidence="3">
    <location>
        <begin position="145"/>
        <end position="359"/>
    </location>
</feature>
<dbReference type="PANTHER" id="PTHR43249:SF1">
    <property type="entry name" value="D-GLUCOSIDE 3-DEHYDROGENASE"/>
    <property type="match status" value="1"/>
</dbReference>
<dbReference type="Pfam" id="PF02894">
    <property type="entry name" value="GFO_IDH_MocA_C"/>
    <property type="match status" value="1"/>
</dbReference>
<dbReference type="InterPro" id="IPR004104">
    <property type="entry name" value="Gfo/Idh/MocA-like_OxRdtase_C"/>
</dbReference>
<dbReference type="OrthoDB" id="9781966at2"/>
<dbReference type="InterPro" id="IPR052515">
    <property type="entry name" value="Gfo/Idh/MocA_Oxidoreductase"/>
</dbReference>
<keyword evidence="4" id="KW-0560">Oxidoreductase</keyword>
<evidence type="ECO:0000259" key="2">
    <source>
        <dbReference type="Pfam" id="PF01408"/>
    </source>
</evidence>
<accession>A0A174YY07</accession>
<dbReference type="GO" id="GO:0016491">
    <property type="term" value="F:oxidoreductase activity"/>
    <property type="evidence" value="ECO:0007669"/>
    <property type="project" value="UniProtKB-KW"/>
</dbReference>
<proteinExistence type="inferred from homology"/>
<dbReference type="EMBL" id="CZBU01000001">
    <property type="protein sequence ID" value="CUQ75570.1"/>
    <property type="molecule type" value="Genomic_DNA"/>
</dbReference>
<gene>
    <name evidence="4" type="primary">yvaA</name>
    <name evidence="4" type="ORF">ERS852490_00588</name>
</gene>
<dbReference type="Proteomes" id="UP000095621">
    <property type="component" value="Unassembled WGS sequence"/>
</dbReference>
<dbReference type="Gene3D" id="3.40.50.720">
    <property type="entry name" value="NAD(P)-binding Rossmann-like Domain"/>
    <property type="match status" value="1"/>
</dbReference>
<name>A0A174YY07_9FIRM</name>
<comment type="similarity">
    <text evidence="1">Belongs to the Gfo/Idh/MocA family.</text>
</comment>
<dbReference type="PANTHER" id="PTHR43249">
    <property type="entry name" value="UDP-N-ACETYL-2-AMINO-2-DEOXY-D-GLUCURONATE OXIDASE"/>
    <property type="match status" value="1"/>
</dbReference>
<dbReference type="OMA" id="YLRETHP"/>
<dbReference type="Pfam" id="PF01408">
    <property type="entry name" value="GFO_IDH_MocA"/>
    <property type="match status" value="1"/>
</dbReference>
<dbReference type="SUPFAM" id="SSF55347">
    <property type="entry name" value="Glyceraldehyde-3-phosphate dehydrogenase-like, C-terminal domain"/>
    <property type="match status" value="1"/>
</dbReference>
<dbReference type="SUPFAM" id="SSF51735">
    <property type="entry name" value="NAD(P)-binding Rossmann-fold domains"/>
    <property type="match status" value="1"/>
</dbReference>
<organism evidence="4 5">
    <name type="scientific">Lachnospira eligens</name>
    <dbReference type="NCBI Taxonomy" id="39485"/>
    <lineage>
        <taxon>Bacteria</taxon>
        <taxon>Bacillati</taxon>
        <taxon>Bacillota</taxon>
        <taxon>Clostridia</taxon>
        <taxon>Lachnospirales</taxon>
        <taxon>Lachnospiraceae</taxon>
        <taxon>Lachnospira</taxon>
    </lineage>
</organism>
<dbReference type="AlphaFoldDB" id="A0A174YY07"/>
<evidence type="ECO:0000313" key="4">
    <source>
        <dbReference type="EMBL" id="CUQ75570.1"/>
    </source>
</evidence>
<dbReference type="GO" id="GO:0000166">
    <property type="term" value="F:nucleotide binding"/>
    <property type="evidence" value="ECO:0007669"/>
    <property type="project" value="InterPro"/>
</dbReference>
<dbReference type="GeneID" id="41357307"/>